<dbReference type="GO" id="GO:0016779">
    <property type="term" value="F:nucleotidyltransferase activity"/>
    <property type="evidence" value="ECO:0007669"/>
    <property type="project" value="UniProtKB-KW"/>
</dbReference>
<name>A0A662DL02_UNCAE</name>
<evidence type="ECO:0000313" key="1">
    <source>
        <dbReference type="EMBL" id="RLE14812.1"/>
    </source>
</evidence>
<dbReference type="Pfam" id="PF02348">
    <property type="entry name" value="CTP_transf_3"/>
    <property type="match status" value="1"/>
</dbReference>
<reference evidence="1 2" key="1">
    <citation type="submission" date="2018-06" db="EMBL/GenBank/DDBJ databases">
        <title>Extensive metabolic versatility and redundancy in microbially diverse, dynamic hydrothermal sediments.</title>
        <authorList>
            <person name="Dombrowski N."/>
            <person name="Teske A."/>
            <person name="Baker B.J."/>
        </authorList>
    </citation>
    <scope>NUCLEOTIDE SEQUENCE [LARGE SCALE GENOMIC DNA]</scope>
    <source>
        <strain evidence="1">B3_G15</strain>
    </source>
</reference>
<dbReference type="InterPro" id="IPR003329">
    <property type="entry name" value="Cytidylyl_trans"/>
</dbReference>
<gene>
    <name evidence="1" type="ORF">DRJ04_01680</name>
</gene>
<accession>A0A662DL02</accession>
<dbReference type="AlphaFoldDB" id="A0A662DL02"/>
<evidence type="ECO:0000313" key="2">
    <source>
        <dbReference type="Proteomes" id="UP000280417"/>
    </source>
</evidence>
<dbReference type="SUPFAM" id="SSF53448">
    <property type="entry name" value="Nucleotide-diphospho-sugar transferases"/>
    <property type="match status" value="1"/>
</dbReference>
<dbReference type="Proteomes" id="UP000280417">
    <property type="component" value="Unassembled WGS sequence"/>
</dbReference>
<sequence>MKIAAVIQARTSSTRLPKKVLKELPYGSGITVLEQVIKRLKRSQQLDEIVIATTTEKEDDKIVEVAEKRDVKWFRGSKEDVLSRYYLTAKENNIDIVVRITSDCPCIDAEIVDLVIDEHIRMMPEYTSNSLVRTYPHGLGVEVVSFEALEKAWRNAKKDYEREHVTPYIYKNPYIFKINQVKAPEELYAPDIRVTLDTEEDYVLLCAVFDYLYPKNEYFNAYDIVNLFRKKPWLKLINKKVVQKRIFGTLSEELKEAVKILDLQDLKRARDFLGEYLLR</sequence>
<dbReference type="Gene3D" id="3.90.550.10">
    <property type="entry name" value="Spore Coat Polysaccharide Biosynthesis Protein SpsA, Chain A"/>
    <property type="match status" value="1"/>
</dbReference>
<comment type="caution">
    <text evidence="1">The sequence shown here is derived from an EMBL/GenBank/DDBJ whole genome shotgun (WGS) entry which is preliminary data.</text>
</comment>
<dbReference type="CDD" id="cd02518">
    <property type="entry name" value="GT2_SpsF"/>
    <property type="match status" value="1"/>
</dbReference>
<dbReference type="GO" id="GO:0005829">
    <property type="term" value="C:cytosol"/>
    <property type="evidence" value="ECO:0007669"/>
    <property type="project" value="TreeGrafter"/>
</dbReference>
<protein>
    <submittedName>
        <fullName evidence="1">Acylneuraminate cytidylyltransferase</fullName>
    </submittedName>
</protein>
<dbReference type="PANTHER" id="PTHR42866:SF1">
    <property type="entry name" value="SPORE COAT POLYSACCHARIDE BIOSYNTHESIS PROTEIN SPSF"/>
    <property type="match status" value="1"/>
</dbReference>
<proteinExistence type="predicted"/>
<organism evidence="1 2">
    <name type="scientific">Aerophobetes bacterium</name>
    <dbReference type="NCBI Taxonomy" id="2030807"/>
    <lineage>
        <taxon>Bacteria</taxon>
        <taxon>Candidatus Aerophobota</taxon>
    </lineage>
</organism>
<dbReference type="PANTHER" id="PTHR42866">
    <property type="entry name" value="3-DEOXY-MANNO-OCTULOSONATE CYTIDYLYLTRANSFERASE"/>
    <property type="match status" value="1"/>
</dbReference>
<keyword evidence="1" id="KW-0808">Transferase</keyword>
<dbReference type="EMBL" id="QMQA01000028">
    <property type="protein sequence ID" value="RLE14812.1"/>
    <property type="molecule type" value="Genomic_DNA"/>
</dbReference>
<keyword evidence="1" id="KW-0548">Nucleotidyltransferase</keyword>
<dbReference type="InterPro" id="IPR029044">
    <property type="entry name" value="Nucleotide-diphossugar_trans"/>
</dbReference>